<gene>
    <name evidence="1" type="ORF">IWX46DRAFT_150560</name>
</gene>
<reference evidence="1 2" key="1">
    <citation type="submission" date="2024-04" db="EMBL/GenBank/DDBJ databases">
        <title>Phyllosticta paracitricarpa is synonymous to the EU quarantine fungus P. citricarpa based on phylogenomic analyses.</title>
        <authorList>
            <consortium name="Lawrence Berkeley National Laboratory"/>
            <person name="Van Ingen-Buijs V.A."/>
            <person name="Van Westerhoven A.C."/>
            <person name="Haridas S."/>
            <person name="Skiadas P."/>
            <person name="Martin F."/>
            <person name="Groenewald J.Z."/>
            <person name="Crous P.W."/>
            <person name="Seidl M.F."/>
        </authorList>
    </citation>
    <scope>NUCLEOTIDE SEQUENCE [LARGE SCALE GENOMIC DNA]</scope>
    <source>
        <strain evidence="1 2">CBS 122670</strain>
    </source>
</reference>
<dbReference type="Proteomes" id="UP001365128">
    <property type="component" value="Unassembled WGS sequence"/>
</dbReference>
<evidence type="ECO:0000313" key="1">
    <source>
        <dbReference type="EMBL" id="KAK7543501.1"/>
    </source>
</evidence>
<accession>A0ABR1M704</accession>
<sequence>MVRWLAGWLAGYIADVYMNSSFSFSFIHVSHTHSLSILALPALPLTLLTSPCLTRCTYVVLIQTGRYKSSPLLPPSSLPCTSNFFPVVRFSGMLLSRRPAVSVCRHWFCVQTLSGETESRQGVGLGA</sequence>
<evidence type="ECO:0000313" key="2">
    <source>
        <dbReference type="Proteomes" id="UP001365128"/>
    </source>
</evidence>
<name>A0ABR1M704_9PEZI</name>
<protein>
    <recommendedName>
        <fullName evidence="3">Secreted protein</fullName>
    </recommendedName>
</protein>
<proteinExistence type="predicted"/>
<dbReference type="EMBL" id="JBBPDW010000020">
    <property type="protein sequence ID" value="KAK7543501.1"/>
    <property type="molecule type" value="Genomic_DNA"/>
</dbReference>
<keyword evidence="2" id="KW-1185">Reference proteome</keyword>
<comment type="caution">
    <text evidence="1">The sequence shown here is derived from an EMBL/GenBank/DDBJ whole genome shotgun (WGS) entry which is preliminary data.</text>
</comment>
<evidence type="ECO:0008006" key="3">
    <source>
        <dbReference type="Google" id="ProtNLM"/>
    </source>
</evidence>
<organism evidence="1 2">
    <name type="scientific">Phyllosticta citricarpa</name>
    <dbReference type="NCBI Taxonomy" id="55181"/>
    <lineage>
        <taxon>Eukaryota</taxon>
        <taxon>Fungi</taxon>
        <taxon>Dikarya</taxon>
        <taxon>Ascomycota</taxon>
        <taxon>Pezizomycotina</taxon>
        <taxon>Dothideomycetes</taxon>
        <taxon>Dothideomycetes incertae sedis</taxon>
        <taxon>Botryosphaeriales</taxon>
        <taxon>Phyllostictaceae</taxon>
        <taxon>Phyllosticta</taxon>
    </lineage>
</organism>